<dbReference type="InParanoid" id="A0A7C8IKL6"/>
<dbReference type="Gene3D" id="1.10.510.10">
    <property type="entry name" value="Transferase(Phosphotransferase) domain 1"/>
    <property type="match status" value="1"/>
</dbReference>
<evidence type="ECO:0000256" key="3">
    <source>
        <dbReference type="ARBA" id="ARBA00022840"/>
    </source>
</evidence>
<dbReference type="InterPro" id="IPR011009">
    <property type="entry name" value="Kinase-like_dom_sf"/>
</dbReference>
<dbReference type="OrthoDB" id="5979581at2759"/>
<sequence length="370" mass="42702">MLFLDRNMDSLNITIVFATHDGEVVTLVCFALMNRLPRLQALAPGSMETSGRLQWEVSVATDKVMRLPSLTVDPTMVFAMILLTDIVDQVFVAKNWIFCVSGHPRVENERDVLKRFQPRSPYLRPLVDEIQDPAKPTTIVLKYLESDLLEASIQQPLNRKEIKHVLKCILQALSVMHEDGYVHTDVKLNNIFVNFEKKRDTMRFSDIQLGDLGGSYPQDSKWAKSGTPIGAPIWSSPEVLMETPWNTATDIWSFGAVVIGLLYGGDFNIFRPKDVRYGDEKYNLEVVKSQFRYFGPFPPKVREIFDDETVTSILYLMEVIPPEAMTPFRFVTERELIKEDKQFVLKIMQMDWRDRPTAKELLQDEWFRAE</sequence>
<dbReference type="PROSITE" id="PS50011">
    <property type="entry name" value="PROTEIN_KINASE_DOM"/>
    <property type="match status" value="1"/>
</dbReference>
<dbReference type="InterPro" id="IPR000719">
    <property type="entry name" value="Prot_kinase_dom"/>
</dbReference>
<proteinExistence type="inferred from homology"/>
<dbReference type="GO" id="GO:0005524">
    <property type="term" value="F:ATP binding"/>
    <property type="evidence" value="ECO:0007669"/>
    <property type="project" value="UniProtKB-KW"/>
</dbReference>
<keyword evidence="2" id="KW-0547">Nucleotide-binding</keyword>
<dbReference type="GO" id="GO:0004672">
    <property type="term" value="F:protein kinase activity"/>
    <property type="evidence" value="ECO:0007669"/>
    <property type="project" value="InterPro"/>
</dbReference>
<keyword evidence="6" id="KW-1185">Reference proteome</keyword>
<dbReference type="Pfam" id="PF00069">
    <property type="entry name" value="Pkinase"/>
    <property type="match status" value="1"/>
</dbReference>
<evidence type="ECO:0000313" key="5">
    <source>
        <dbReference type="EMBL" id="KAF2966029.1"/>
    </source>
</evidence>
<dbReference type="SMART" id="SM00220">
    <property type="entry name" value="S_TKc"/>
    <property type="match status" value="1"/>
</dbReference>
<dbReference type="EMBL" id="WUBL01000099">
    <property type="protein sequence ID" value="KAF2966029.1"/>
    <property type="molecule type" value="Genomic_DNA"/>
</dbReference>
<comment type="similarity">
    <text evidence="1">Belongs to the protein kinase superfamily. STE Ser/Thr protein kinase family. STE20 subfamily.</text>
</comment>
<dbReference type="AlphaFoldDB" id="A0A7C8IKL6"/>
<keyword evidence="3" id="KW-0067">ATP-binding</keyword>
<dbReference type="PANTHER" id="PTHR45832">
    <property type="entry name" value="SERINE/THREONINE-PROTEIN KINASE SAMKA-RELATED-RELATED"/>
    <property type="match status" value="1"/>
</dbReference>
<comment type="caution">
    <text evidence="5">The sequence shown here is derived from an EMBL/GenBank/DDBJ whole genome shotgun (WGS) entry which is preliminary data.</text>
</comment>
<name>A0A7C8IKL6_9PEZI</name>
<gene>
    <name evidence="5" type="ORF">GQX73_g7546</name>
</gene>
<dbReference type="Proteomes" id="UP000481858">
    <property type="component" value="Unassembled WGS sequence"/>
</dbReference>
<dbReference type="PROSITE" id="PS00108">
    <property type="entry name" value="PROTEIN_KINASE_ST"/>
    <property type="match status" value="1"/>
</dbReference>
<dbReference type="InterPro" id="IPR051931">
    <property type="entry name" value="PAK3-like"/>
</dbReference>
<dbReference type="PANTHER" id="PTHR45832:SF22">
    <property type="entry name" value="SERINE_THREONINE-PROTEIN KINASE SAMKA-RELATED"/>
    <property type="match status" value="1"/>
</dbReference>
<reference evidence="5 6" key="1">
    <citation type="submission" date="2019-12" db="EMBL/GenBank/DDBJ databases">
        <title>Draft genome sequence of the ascomycete Xylaria multiplex DSM 110363.</title>
        <authorList>
            <person name="Buettner E."/>
            <person name="Kellner H."/>
        </authorList>
    </citation>
    <scope>NUCLEOTIDE SEQUENCE [LARGE SCALE GENOMIC DNA]</scope>
    <source>
        <strain evidence="5 6">DSM 110363</strain>
    </source>
</reference>
<accession>A0A7C8IKL6</accession>
<dbReference type="SUPFAM" id="SSF56112">
    <property type="entry name" value="Protein kinase-like (PK-like)"/>
    <property type="match status" value="1"/>
</dbReference>
<evidence type="ECO:0000256" key="2">
    <source>
        <dbReference type="ARBA" id="ARBA00022741"/>
    </source>
</evidence>
<evidence type="ECO:0000259" key="4">
    <source>
        <dbReference type="PROSITE" id="PS50011"/>
    </source>
</evidence>
<feature type="domain" description="Protein kinase" evidence="4">
    <location>
        <begin position="36"/>
        <end position="367"/>
    </location>
</feature>
<evidence type="ECO:0000313" key="6">
    <source>
        <dbReference type="Proteomes" id="UP000481858"/>
    </source>
</evidence>
<evidence type="ECO:0000256" key="1">
    <source>
        <dbReference type="ARBA" id="ARBA00008874"/>
    </source>
</evidence>
<organism evidence="5 6">
    <name type="scientific">Xylaria multiplex</name>
    <dbReference type="NCBI Taxonomy" id="323545"/>
    <lineage>
        <taxon>Eukaryota</taxon>
        <taxon>Fungi</taxon>
        <taxon>Dikarya</taxon>
        <taxon>Ascomycota</taxon>
        <taxon>Pezizomycotina</taxon>
        <taxon>Sordariomycetes</taxon>
        <taxon>Xylariomycetidae</taxon>
        <taxon>Xylariales</taxon>
        <taxon>Xylariaceae</taxon>
        <taxon>Xylaria</taxon>
    </lineage>
</organism>
<protein>
    <recommendedName>
        <fullName evidence="4">Protein kinase domain-containing protein</fullName>
    </recommendedName>
</protein>
<dbReference type="InterPro" id="IPR008271">
    <property type="entry name" value="Ser/Thr_kinase_AS"/>
</dbReference>